<reference evidence="2" key="2">
    <citation type="submission" date="2015-01" db="EMBL/GenBank/DDBJ databases">
        <title>Evolutionary Origins and Diversification of the Mycorrhizal Mutualists.</title>
        <authorList>
            <consortium name="DOE Joint Genome Institute"/>
            <consortium name="Mycorrhizal Genomics Consortium"/>
            <person name="Kohler A."/>
            <person name="Kuo A."/>
            <person name="Nagy L.G."/>
            <person name="Floudas D."/>
            <person name="Copeland A."/>
            <person name="Barry K.W."/>
            <person name="Cichocki N."/>
            <person name="Veneault-Fourrey C."/>
            <person name="LaButti K."/>
            <person name="Lindquist E.A."/>
            <person name="Lipzen A."/>
            <person name="Lundell T."/>
            <person name="Morin E."/>
            <person name="Murat C."/>
            <person name="Riley R."/>
            <person name="Ohm R."/>
            <person name="Sun H."/>
            <person name="Tunlid A."/>
            <person name="Henrissat B."/>
            <person name="Grigoriev I.V."/>
            <person name="Hibbett D.S."/>
            <person name="Martin F."/>
        </authorList>
    </citation>
    <scope>NUCLEOTIDE SEQUENCE [LARGE SCALE GENOMIC DNA]</scope>
    <source>
        <strain evidence="2">UH-Slu-Lm8-n1</strain>
    </source>
</reference>
<reference evidence="1 2" key="1">
    <citation type="submission" date="2014-04" db="EMBL/GenBank/DDBJ databases">
        <authorList>
            <consortium name="DOE Joint Genome Institute"/>
            <person name="Kuo A."/>
            <person name="Ruytinx J."/>
            <person name="Rineau F."/>
            <person name="Colpaert J."/>
            <person name="Kohler A."/>
            <person name="Nagy L.G."/>
            <person name="Floudas D."/>
            <person name="Copeland A."/>
            <person name="Barry K.W."/>
            <person name="Cichocki N."/>
            <person name="Veneault-Fourrey C."/>
            <person name="LaButti K."/>
            <person name="Lindquist E.A."/>
            <person name="Lipzen A."/>
            <person name="Lundell T."/>
            <person name="Morin E."/>
            <person name="Murat C."/>
            <person name="Sun H."/>
            <person name="Tunlid A."/>
            <person name="Henrissat B."/>
            <person name="Grigoriev I.V."/>
            <person name="Hibbett D.S."/>
            <person name="Martin F."/>
            <person name="Nordberg H.P."/>
            <person name="Cantor M.N."/>
            <person name="Hua S.X."/>
        </authorList>
    </citation>
    <scope>NUCLEOTIDE SEQUENCE [LARGE SCALE GENOMIC DNA]</scope>
    <source>
        <strain evidence="1 2">UH-Slu-Lm8-n1</strain>
    </source>
</reference>
<sequence length="97" mass="11110">MFSSEKRWEWRRSEPHLVEETGRRANQSRCMGLCLYNCASFLRLQPSSLSPSRNGSRGRPLGSVCKFLGKVTKYIASLPTLDPRLQVPAYRTSNRFS</sequence>
<name>A0A0C9ZV40_9AGAM</name>
<evidence type="ECO:0000313" key="2">
    <source>
        <dbReference type="Proteomes" id="UP000054485"/>
    </source>
</evidence>
<dbReference type="HOGENOM" id="CLU_2348109_0_0_1"/>
<organism evidence="1 2">
    <name type="scientific">Suillus luteus UH-Slu-Lm8-n1</name>
    <dbReference type="NCBI Taxonomy" id="930992"/>
    <lineage>
        <taxon>Eukaryota</taxon>
        <taxon>Fungi</taxon>
        <taxon>Dikarya</taxon>
        <taxon>Basidiomycota</taxon>
        <taxon>Agaricomycotina</taxon>
        <taxon>Agaricomycetes</taxon>
        <taxon>Agaricomycetidae</taxon>
        <taxon>Boletales</taxon>
        <taxon>Suillineae</taxon>
        <taxon>Suillaceae</taxon>
        <taxon>Suillus</taxon>
    </lineage>
</organism>
<dbReference type="Proteomes" id="UP000054485">
    <property type="component" value="Unassembled WGS sequence"/>
</dbReference>
<proteinExistence type="predicted"/>
<evidence type="ECO:0000313" key="1">
    <source>
        <dbReference type="EMBL" id="KIK33271.1"/>
    </source>
</evidence>
<dbReference type="InParanoid" id="A0A0C9ZV40"/>
<keyword evidence="2" id="KW-1185">Reference proteome</keyword>
<gene>
    <name evidence="1" type="ORF">CY34DRAFT_813736</name>
</gene>
<dbReference type="EMBL" id="KN835981">
    <property type="protein sequence ID" value="KIK33271.1"/>
    <property type="molecule type" value="Genomic_DNA"/>
</dbReference>
<accession>A0A0C9ZV40</accession>
<dbReference type="AlphaFoldDB" id="A0A0C9ZV40"/>
<protein>
    <submittedName>
        <fullName evidence="1">Uncharacterized protein</fullName>
    </submittedName>
</protein>